<gene>
    <name evidence="1" type="ORF">LAD12857_10770</name>
</gene>
<name>A0ABQ5M2M4_9FIRM</name>
<evidence type="ECO:0000313" key="1">
    <source>
        <dbReference type="EMBL" id="GLB29154.1"/>
    </source>
</evidence>
<sequence length="89" mass="9852">MTIVGMSYTTHGNGEESTTIYVTDDFNMYYKNAEAGRGCIGKKVDSIYVGNYDCSNLKVGMEIDVLYDKAVTTSKGTFQSIKRIDVLSK</sequence>
<keyword evidence="2" id="KW-1185">Reference proteome</keyword>
<evidence type="ECO:0000313" key="2">
    <source>
        <dbReference type="Proteomes" id="UP001419084"/>
    </source>
</evidence>
<proteinExistence type="predicted"/>
<dbReference type="RefSeq" id="WP_346064779.1">
    <property type="nucleotide sequence ID" value="NZ_BRPJ01000020.1"/>
</dbReference>
<comment type="caution">
    <text evidence="1">The sequence shown here is derived from an EMBL/GenBank/DDBJ whole genome shotgun (WGS) entry which is preliminary data.</text>
</comment>
<dbReference type="Proteomes" id="UP001419084">
    <property type="component" value="Unassembled WGS sequence"/>
</dbReference>
<reference evidence="1 2" key="1">
    <citation type="journal article" date="2024" name="Int. J. Syst. Evol. Microbiol.">
        <title>Lacrimispora brassicae sp. nov. isolated from fermented cabbage, and proposal of Clostridium indicum Gundawar et al. 2019 and Clostridium methoxybenzovorans Mechichi et al. 1999 as heterotypic synonyms of Lacrimispora amygdalina (Parshina et al. 2003) Haas and Blanchard 2020 and Lacrimispora indolis (McClung and McCoy 1957) Haas and Blanchard 2020, respectively.</title>
        <authorList>
            <person name="Kobayashi H."/>
            <person name="Tanizawa Y."/>
            <person name="Sakamoto M."/>
            <person name="Ohkuma M."/>
            <person name="Tohno M."/>
        </authorList>
    </citation>
    <scope>NUCLEOTIDE SEQUENCE [LARGE SCALE GENOMIC DNA]</scope>
    <source>
        <strain evidence="1 2">DSM 12857</strain>
    </source>
</reference>
<organism evidence="1 2">
    <name type="scientific">Lacrimispora amygdalina</name>
    <dbReference type="NCBI Taxonomy" id="253257"/>
    <lineage>
        <taxon>Bacteria</taxon>
        <taxon>Bacillati</taxon>
        <taxon>Bacillota</taxon>
        <taxon>Clostridia</taxon>
        <taxon>Lachnospirales</taxon>
        <taxon>Lachnospiraceae</taxon>
        <taxon>Lacrimispora</taxon>
    </lineage>
</organism>
<protein>
    <recommendedName>
        <fullName evidence="3">DUF3221 domain-containing protein</fullName>
    </recommendedName>
</protein>
<accession>A0ABQ5M2M4</accession>
<dbReference type="EMBL" id="BRPJ01000020">
    <property type="protein sequence ID" value="GLB29154.1"/>
    <property type="molecule type" value="Genomic_DNA"/>
</dbReference>
<evidence type="ECO:0008006" key="3">
    <source>
        <dbReference type="Google" id="ProtNLM"/>
    </source>
</evidence>